<comment type="caution">
    <text evidence="2">The sequence shown here is derived from an EMBL/GenBank/DDBJ whole genome shotgun (WGS) entry which is preliminary data.</text>
</comment>
<evidence type="ECO:0000256" key="1">
    <source>
        <dbReference type="SAM" id="MobiDB-lite"/>
    </source>
</evidence>
<dbReference type="Proteomes" id="UP000006072">
    <property type="component" value="Unassembled WGS sequence"/>
</dbReference>
<reference evidence="2 3" key="1">
    <citation type="journal article" date="2012" name="J. Bacteriol.">
        <title>Complete Genome Sequence of Mycobacterium vaccae Type Strain ATCC 25954.</title>
        <authorList>
            <person name="Ho Y.S."/>
            <person name="Adroub S.A."/>
            <person name="Abadi M."/>
            <person name="Al Alwan B."/>
            <person name="Alkhateeb R."/>
            <person name="Gao G."/>
            <person name="Ragab A."/>
            <person name="Ali S."/>
            <person name="van Soolingen D."/>
            <person name="Bitter W."/>
            <person name="Pain A."/>
            <person name="Abdallah A.M."/>
        </authorList>
    </citation>
    <scope>NUCLEOTIDE SEQUENCE [LARGE SCALE GENOMIC DNA]</scope>
    <source>
        <strain evidence="2 3">ATCC 25954</strain>
    </source>
</reference>
<sequence length="193" mass="20458">MNLESGGTPLSVRTEEPLVDHYRLDVITDSVRDAIQHAGGLMFDRARAGWRVVVVTDDAAHPRALAILGVQTQAPRDADEQQHAQGREHRTTVSRLGGFGPDREPNTGARLLRWDHPGPGASTCGLQPLAHPLSAAARAFKAHALHSAGLDVGPDADVLQCEHFWADSAADTEAFANPVGSRSSTVVGGWPGG</sequence>
<dbReference type="HOGENOM" id="CLU_119023_0_0_11"/>
<dbReference type="RefSeq" id="WP_003933463.1">
    <property type="nucleotide sequence ID" value="NZ_JH814702.1"/>
</dbReference>
<protein>
    <submittedName>
        <fullName evidence="2">Uncharacterized protein</fullName>
    </submittedName>
</protein>
<proteinExistence type="predicted"/>
<evidence type="ECO:0000313" key="3">
    <source>
        <dbReference type="Proteomes" id="UP000006072"/>
    </source>
</evidence>
<accession>K0UL23</accession>
<keyword evidence="3" id="KW-1185">Reference proteome</keyword>
<feature type="region of interest" description="Disordered" evidence="1">
    <location>
        <begin position="71"/>
        <end position="108"/>
    </location>
</feature>
<dbReference type="AlphaFoldDB" id="K0UL23"/>
<dbReference type="PATRIC" id="fig|1194972.3.peg.3769"/>
<feature type="compositionally biased region" description="Basic and acidic residues" evidence="1">
    <location>
        <begin position="76"/>
        <end position="91"/>
    </location>
</feature>
<dbReference type="eggNOG" id="ENOG50321WE">
    <property type="taxonomic scope" value="Bacteria"/>
</dbReference>
<evidence type="ECO:0000313" key="2">
    <source>
        <dbReference type="EMBL" id="EJZ07456.1"/>
    </source>
</evidence>
<name>K0UL23_MYCVA</name>
<gene>
    <name evidence="2" type="ORF">MVAC_18915</name>
</gene>
<organism evidence="2 3">
    <name type="scientific">Mycolicibacterium vaccae ATCC 25954</name>
    <dbReference type="NCBI Taxonomy" id="1194972"/>
    <lineage>
        <taxon>Bacteria</taxon>
        <taxon>Bacillati</taxon>
        <taxon>Actinomycetota</taxon>
        <taxon>Actinomycetes</taxon>
        <taxon>Mycobacteriales</taxon>
        <taxon>Mycobacteriaceae</taxon>
        <taxon>Mycolicibacterium</taxon>
    </lineage>
</organism>
<dbReference type="EMBL" id="ALQA01000043">
    <property type="protein sequence ID" value="EJZ07456.1"/>
    <property type="molecule type" value="Genomic_DNA"/>
</dbReference>